<proteinExistence type="predicted"/>
<organism evidence="3 4">
    <name type="scientific">Alienimonas californiensis</name>
    <dbReference type="NCBI Taxonomy" id="2527989"/>
    <lineage>
        <taxon>Bacteria</taxon>
        <taxon>Pseudomonadati</taxon>
        <taxon>Planctomycetota</taxon>
        <taxon>Planctomycetia</taxon>
        <taxon>Planctomycetales</taxon>
        <taxon>Planctomycetaceae</taxon>
        <taxon>Alienimonas</taxon>
    </lineage>
</organism>
<protein>
    <recommendedName>
        <fullName evidence="2">Phosphoadenosine phosphosulphate reductase domain-containing protein</fullName>
    </recommendedName>
</protein>
<dbReference type="InterPro" id="IPR002500">
    <property type="entry name" value="PAPS_reduct_dom"/>
</dbReference>
<dbReference type="REBASE" id="356381">
    <property type="entry name" value="M.PbaCA12DndCP"/>
</dbReference>
<reference evidence="3 4" key="1">
    <citation type="submission" date="2019-02" db="EMBL/GenBank/DDBJ databases">
        <title>Deep-cultivation of Planctomycetes and their phenomic and genomic characterization uncovers novel biology.</title>
        <authorList>
            <person name="Wiegand S."/>
            <person name="Jogler M."/>
            <person name="Boedeker C."/>
            <person name="Pinto D."/>
            <person name="Vollmers J."/>
            <person name="Rivas-Marin E."/>
            <person name="Kohn T."/>
            <person name="Peeters S.H."/>
            <person name="Heuer A."/>
            <person name="Rast P."/>
            <person name="Oberbeckmann S."/>
            <person name="Bunk B."/>
            <person name="Jeske O."/>
            <person name="Meyerdierks A."/>
            <person name="Storesund J.E."/>
            <person name="Kallscheuer N."/>
            <person name="Luecker S."/>
            <person name="Lage O.M."/>
            <person name="Pohl T."/>
            <person name="Merkel B.J."/>
            <person name="Hornburger P."/>
            <person name="Mueller R.-W."/>
            <person name="Bruemmer F."/>
            <person name="Labrenz M."/>
            <person name="Spormann A.M."/>
            <person name="Op den Camp H."/>
            <person name="Overmann J."/>
            <person name="Amann R."/>
            <person name="Jetten M.S.M."/>
            <person name="Mascher T."/>
            <person name="Medema M.H."/>
            <person name="Devos D.P."/>
            <person name="Kaster A.-K."/>
            <person name="Ovreas L."/>
            <person name="Rohde M."/>
            <person name="Galperin M.Y."/>
            <person name="Jogler C."/>
        </authorList>
    </citation>
    <scope>NUCLEOTIDE SEQUENCE [LARGE SCALE GENOMIC DNA]</scope>
    <source>
        <strain evidence="3 4">CA12</strain>
    </source>
</reference>
<feature type="compositionally biased region" description="Basic and acidic residues" evidence="1">
    <location>
        <begin position="510"/>
        <end position="527"/>
    </location>
</feature>
<dbReference type="InterPro" id="IPR017598">
    <property type="entry name" value="SulphurTrfase_DndC"/>
</dbReference>
<dbReference type="InterPro" id="IPR014729">
    <property type="entry name" value="Rossmann-like_a/b/a_fold"/>
</dbReference>
<feature type="domain" description="Phosphoadenosine phosphosulphate reductase" evidence="2">
    <location>
        <begin position="54"/>
        <end position="240"/>
    </location>
</feature>
<dbReference type="Gene3D" id="3.40.50.620">
    <property type="entry name" value="HUPs"/>
    <property type="match status" value="1"/>
</dbReference>
<feature type="region of interest" description="Disordered" evidence="1">
    <location>
        <begin position="510"/>
        <end position="549"/>
    </location>
</feature>
<dbReference type="GO" id="GO:0003824">
    <property type="term" value="F:catalytic activity"/>
    <property type="evidence" value="ECO:0007669"/>
    <property type="project" value="InterPro"/>
</dbReference>
<dbReference type="PANTHER" id="PTHR43196">
    <property type="entry name" value="SULFATE ADENYLYLTRANSFERASE SUBUNIT 2"/>
    <property type="match status" value="1"/>
</dbReference>
<dbReference type="SUPFAM" id="SSF52402">
    <property type="entry name" value="Adenine nucleotide alpha hydrolases-like"/>
    <property type="match status" value="1"/>
</dbReference>
<dbReference type="AlphaFoldDB" id="A0A517PBM7"/>
<dbReference type="Proteomes" id="UP000318741">
    <property type="component" value="Chromosome"/>
</dbReference>
<evidence type="ECO:0000313" key="3">
    <source>
        <dbReference type="EMBL" id="QDT16788.1"/>
    </source>
</evidence>
<dbReference type="EMBL" id="CP036265">
    <property type="protein sequence ID" value="QDT16788.1"/>
    <property type="molecule type" value="Genomic_DNA"/>
</dbReference>
<dbReference type="KEGG" id="acaf:CA12_28950"/>
<evidence type="ECO:0000313" key="4">
    <source>
        <dbReference type="Proteomes" id="UP000318741"/>
    </source>
</evidence>
<dbReference type="NCBIfam" id="NF005316">
    <property type="entry name" value="PRK06850.1"/>
    <property type="match status" value="1"/>
</dbReference>
<keyword evidence="4" id="KW-1185">Reference proteome</keyword>
<accession>A0A517PBM7</accession>
<dbReference type="NCBIfam" id="TIGR03183">
    <property type="entry name" value="DNA_S_dndC"/>
    <property type="match status" value="1"/>
</dbReference>
<name>A0A517PBM7_9PLAN</name>
<dbReference type="Pfam" id="PF01507">
    <property type="entry name" value="PAPS_reduct"/>
    <property type="match status" value="1"/>
</dbReference>
<gene>
    <name evidence="3" type="ORF">CA12_28950</name>
</gene>
<dbReference type="PANTHER" id="PTHR43196:SF2">
    <property type="entry name" value="PHOSPHOADENOSINE PHOSPHOSULFATE REDUCTASE"/>
    <property type="match status" value="1"/>
</dbReference>
<sequence length="549" mass="61399">MTAETTNDAPNGLLDNPAPFMGGGSAFDGGMSGELAALRTEICTLYKDDAVPWVIGYSGGKDSTAILQLVWRALEKLPAAERTKPVHVISTDTLVENPVVAAWVSGSLKKIGDAAREQGLPIQSHRLTPPVEDTFWVNLIGRGYPAPRNKFRWCTNRLKIQPSNNFIRDVVRENGEAILVLGTRRAESQARARNMAKHAENAVRDRLSPNVTLPNCLIYTPIERWANDDVWAFLTREGNPWGQDNHALMGMYRGASEDGECPLVVDKTTPSCGNSRFGCYVCTLVDQDRSMAAMIQNDAEKEWMEPLLALRDELDFRGDEKRATEKKNRDYRRLSGNLTLYHPGDSDESQLVRGPYTQEARANWLRRVLETQQIVREIGPPAVAETELLTLPELQEIRRLWVVEKHEIEDLVPQIYEEAIGEAYPGPPIDEDLVFDAEALAMLREESQPGVGGDDPAVPAAGPLTFELARNLLDVERRFRTKANRRGLYKALEKTVEKCFYDGEDDALDRARQRSGEDEQEPPKKELVQISLLQPINDAEQNAEAVDAD</sequence>
<evidence type="ECO:0000259" key="2">
    <source>
        <dbReference type="Pfam" id="PF01507"/>
    </source>
</evidence>
<dbReference type="InterPro" id="IPR050128">
    <property type="entry name" value="Sulfate_adenylyltrnsfr_sub2"/>
</dbReference>
<evidence type="ECO:0000256" key="1">
    <source>
        <dbReference type="SAM" id="MobiDB-lite"/>
    </source>
</evidence>